<protein>
    <submittedName>
        <fullName evidence="2">Uncharacterized protein</fullName>
    </submittedName>
</protein>
<evidence type="ECO:0000256" key="1">
    <source>
        <dbReference type="SAM" id="MobiDB-lite"/>
    </source>
</evidence>
<evidence type="ECO:0000313" key="3">
    <source>
        <dbReference type="Proteomes" id="UP000784294"/>
    </source>
</evidence>
<sequence>MVAPREGPQCVYDQSTASPRATPNPALYVPLVSTGVFPIVHTHTHTHTHTFYWPLYSNACSTHDPFLSFNTKKHRHASTRDAHFAQFPGLSSDVVAPSFNQTTQFTN</sequence>
<evidence type="ECO:0000313" key="2">
    <source>
        <dbReference type="EMBL" id="VEL18124.1"/>
    </source>
</evidence>
<dbReference type="EMBL" id="CAAALY010035722">
    <property type="protein sequence ID" value="VEL18124.1"/>
    <property type="molecule type" value="Genomic_DNA"/>
</dbReference>
<name>A0A3S5ADX7_9PLAT</name>
<reference evidence="2" key="1">
    <citation type="submission" date="2018-11" db="EMBL/GenBank/DDBJ databases">
        <authorList>
            <consortium name="Pathogen Informatics"/>
        </authorList>
    </citation>
    <scope>NUCLEOTIDE SEQUENCE</scope>
</reference>
<feature type="region of interest" description="Disordered" evidence="1">
    <location>
        <begin position="1"/>
        <end position="22"/>
    </location>
</feature>
<dbReference type="AlphaFoldDB" id="A0A3S5ADX7"/>
<gene>
    <name evidence="2" type="ORF">PXEA_LOCUS11564</name>
</gene>
<comment type="caution">
    <text evidence="2">The sequence shown here is derived from an EMBL/GenBank/DDBJ whole genome shotgun (WGS) entry which is preliminary data.</text>
</comment>
<accession>A0A3S5ADX7</accession>
<feature type="compositionally biased region" description="Polar residues" evidence="1">
    <location>
        <begin position="12"/>
        <end position="21"/>
    </location>
</feature>
<proteinExistence type="predicted"/>
<keyword evidence="3" id="KW-1185">Reference proteome</keyword>
<dbReference type="Proteomes" id="UP000784294">
    <property type="component" value="Unassembled WGS sequence"/>
</dbReference>
<organism evidence="2 3">
    <name type="scientific">Protopolystoma xenopodis</name>
    <dbReference type="NCBI Taxonomy" id="117903"/>
    <lineage>
        <taxon>Eukaryota</taxon>
        <taxon>Metazoa</taxon>
        <taxon>Spiralia</taxon>
        <taxon>Lophotrochozoa</taxon>
        <taxon>Platyhelminthes</taxon>
        <taxon>Monogenea</taxon>
        <taxon>Polyopisthocotylea</taxon>
        <taxon>Polystomatidea</taxon>
        <taxon>Polystomatidae</taxon>
        <taxon>Protopolystoma</taxon>
    </lineage>
</organism>